<name>A0A0D7ASF2_9AGAR</name>
<dbReference type="EMBL" id="KN881133">
    <property type="protein sequence ID" value="KIY60950.1"/>
    <property type="molecule type" value="Genomic_DNA"/>
</dbReference>
<reference evidence="1 2" key="1">
    <citation type="journal article" date="2015" name="Fungal Genet. Biol.">
        <title>Evolution of novel wood decay mechanisms in Agaricales revealed by the genome sequences of Fistulina hepatica and Cylindrobasidium torrendii.</title>
        <authorList>
            <person name="Floudas D."/>
            <person name="Held B.W."/>
            <person name="Riley R."/>
            <person name="Nagy L.G."/>
            <person name="Koehler G."/>
            <person name="Ransdell A.S."/>
            <person name="Younus H."/>
            <person name="Chow J."/>
            <person name="Chiniquy J."/>
            <person name="Lipzen A."/>
            <person name="Tritt A."/>
            <person name="Sun H."/>
            <person name="Haridas S."/>
            <person name="LaButti K."/>
            <person name="Ohm R.A."/>
            <person name="Kues U."/>
            <person name="Blanchette R.A."/>
            <person name="Grigoriev I.V."/>
            <person name="Minto R.E."/>
            <person name="Hibbett D.S."/>
        </authorList>
    </citation>
    <scope>NUCLEOTIDE SEQUENCE [LARGE SCALE GENOMIC DNA]</scope>
    <source>
        <strain evidence="1 2">FP15055 ss-10</strain>
    </source>
</reference>
<dbReference type="AlphaFoldDB" id="A0A0D7ASF2"/>
<proteinExistence type="predicted"/>
<evidence type="ECO:0008006" key="3">
    <source>
        <dbReference type="Google" id="ProtNLM"/>
    </source>
</evidence>
<accession>A0A0D7ASF2</accession>
<gene>
    <name evidence="1" type="ORF">CYLTODRAFT_495458</name>
</gene>
<dbReference type="OrthoDB" id="2868724at2759"/>
<organism evidence="1 2">
    <name type="scientific">Cylindrobasidium torrendii FP15055 ss-10</name>
    <dbReference type="NCBI Taxonomy" id="1314674"/>
    <lineage>
        <taxon>Eukaryota</taxon>
        <taxon>Fungi</taxon>
        <taxon>Dikarya</taxon>
        <taxon>Basidiomycota</taxon>
        <taxon>Agaricomycotina</taxon>
        <taxon>Agaricomycetes</taxon>
        <taxon>Agaricomycetidae</taxon>
        <taxon>Agaricales</taxon>
        <taxon>Marasmiineae</taxon>
        <taxon>Physalacriaceae</taxon>
        <taxon>Cylindrobasidium</taxon>
    </lineage>
</organism>
<keyword evidence="2" id="KW-1185">Reference proteome</keyword>
<dbReference type="Proteomes" id="UP000054007">
    <property type="component" value="Unassembled WGS sequence"/>
</dbReference>
<evidence type="ECO:0000313" key="1">
    <source>
        <dbReference type="EMBL" id="KIY60950.1"/>
    </source>
</evidence>
<evidence type="ECO:0000313" key="2">
    <source>
        <dbReference type="Proteomes" id="UP000054007"/>
    </source>
</evidence>
<sequence>MSVDKLQYGSSLYRQGLPQELIDSIVDQIPVDEQHTLRECTLVANSFYTRAHRRLFSTVILKSSRYTHHRQAFDPYGRFFQLVSRYPHDAALVTDLRLYDHSIPNSESWLASDEIIVPSILRLLPRLSSLSIHAFDTSLSRATLAAIRRIISTTALSSIHFHRVIFRHEPLSFGSLFASSTSLKNVSIHDGQIALGSTFGGAVTPNSLDIKMMPEAASGFVDCLLSSQCPFDLKALNSLTLSTTWMKNATIFNPLLGLVRDTLSELIIHTSNTSARPLQLGRIPRVKIYLTVHSEWPSMFFALAAMLAASESALEDVAISITGSGALVDVQHACVLDDVLRKVKRNVFIYVILSNPIHGNNKGVLENVEKTRRALKCLLPLTDATGTLKVDAGRMPIEL</sequence>
<protein>
    <recommendedName>
        <fullName evidence="3">F-box domain-containing protein</fullName>
    </recommendedName>
</protein>